<reference evidence="3" key="1">
    <citation type="submission" date="2020-11" db="EMBL/GenBank/DDBJ databases">
        <authorList>
            <consortium name="DOE Joint Genome Institute"/>
            <person name="Ahrendt S."/>
            <person name="Riley R."/>
            <person name="Andreopoulos W."/>
            <person name="Labutti K."/>
            <person name="Pangilinan J."/>
            <person name="Ruiz-Duenas F.J."/>
            <person name="Barrasa J.M."/>
            <person name="Sanchez-Garcia M."/>
            <person name="Camarero S."/>
            <person name="Miyauchi S."/>
            <person name="Serrano A."/>
            <person name="Linde D."/>
            <person name="Babiker R."/>
            <person name="Drula E."/>
            <person name="Ayuso-Fernandez I."/>
            <person name="Pacheco R."/>
            <person name="Padilla G."/>
            <person name="Ferreira P."/>
            <person name="Barriuso J."/>
            <person name="Kellner H."/>
            <person name="Castanera R."/>
            <person name="Alfaro M."/>
            <person name="Ramirez L."/>
            <person name="Pisabarro A.G."/>
            <person name="Kuo A."/>
            <person name="Tritt A."/>
            <person name="Lipzen A."/>
            <person name="He G."/>
            <person name="Yan M."/>
            <person name="Ng V."/>
            <person name="Cullen D."/>
            <person name="Martin F."/>
            <person name="Rosso M.-N."/>
            <person name="Henrissat B."/>
            <person name="Hibbett D."/>
            <person name="Martinez A.T."/>
            <person name="Grigoriev I.V."/>
        </authorList>
    </citation>
    <scope>NUCLEOTIDE SEQUENCE</scope>
    <source>
        <strain evidence="3">MF-IS2</strain>
    </source>
</reference>
<feature type="region of interest" description="Disordered" evidence="1">
    <location>
        <begin position="225"/>
        <end position="269"/>
    </location>
</feature>
<dbReference type="InterPro" id="IPR038921">
    <property type="entry name" value="YOR389W-like"/>
</dbReference>
<comment type="caution">
    <text evidence="3">The sequence shown here is derived from an EMBL/GenBank/DDBJ whole genome shotgun (WGS) entry which is preliminary data.</text>
</comment>
<proteinExistence type="predicted"/>
<gene>
    <name evidence="3" type="ORF">P691DRAFT_702678</name>
</gene>
<dbReference type="EMBL" id="MU151121">
    <property type="protein sequence ID" value="KAF9449769.1"/>
    <property type="molecule type" value="Genomic_DNA"/>
</dbReference>
<dbReference type="PANTHER" id="PTHR35204:SF1">
    <property type="entry name" value="ENTEROTOXIN"/>
    <property type="match status" value="1"/>
</dbReference>
<evidence type="ECO:0000313" key="3">
    <source>
        <dbReference type="EMBL" id="KAF9449769.1"/>
    </source>
</evidence>
<name>A0A9P6C5W6_9AGAR</name>
<dbReference type="Proteomes" id="UP000807342">
    <property type="component" value="Unassembled WGS sequence"/>
</dbReference>
<feature type="chain" id="PRO_5040326325" evidence="2">
    <location>
        <begin position="21"/>
        <end position="571"/>
    </location>
</feature>
<evidence type="ECO:0000256" key="1">
    <source>
        <dbReference type="SAM" id="MobiDB-lite"/>
    </source>
</evidence>
<dbReference type="AlphaFoldDB" id="A0A9P6C5W6"/>
<feature type="compositionally biased region" description="Polar residues" evidence="1">
    <location>
        <begin position="258"/>
        <end position="269"/>
    </location>
</feature>
<keyword evidence="2" id="KW-0732">Signal</keyword>
<dbReference type="PANTHER" id="PTHR35204">
    <property type="entry name" value="YALI0A21131P"/>
    <property type="match status" value="1"/>
</dbReference>
<protein>
    <submittedName>
        <fullName evidence="3">Uncharacterized protein</fullName>
    </submittedName>
</protein>
<evidence type="ECO:0000256" key="2">
    <source>
        <dbReference type="SAM" id="SignalP"/>
    </source>
</evidence>
<evidence type="ECO:0000313" key="4">
    <source>
        <dbReference type="Proteomes" id="UP000807342"/>
    </source>
</evidence>
<accession>A0A9P6C5W6</accession>
<organism evidence="3 4">
    <name type="scientific">Macrolepiota fuliginosa MF-IS2</name>
    <dbReference type="NCBI Taxonomy" id="1400762"/>
    <lineage>
        <taxon>Eukaryota</taxon>
        <taxon>Fungi</taxon>
        <taxon>Dikarya</taxon>
        <taxon>Basidiomycota</taxon>
        <taxon>Agaricomycotina</taxon>
        <taxon>Agaricomycetes</taxon>
        <taxon>Agaricomycetidae</taxon>
        <taxon>Agaricales</taxon>
        <taxon>Agaricineae</taxon>
        <taxon>Agaricaceae</taxon>
        <taxon>Macrolepiota</taxon>
    </lineage>
</organism>
<dbReference type="OrthoDB" id="10261782at2759"/>
<sequence>MTTGAFLLLSLATLTYQAFGAQIPLHAEPRYPLATLNATWNFDSQPPVNATGHLTFLSVASLLQHWPNTLYRNGHTLVPGTIPPGTLLYHGTPVHEIPSGPNWVATDPEHANLFCRGTEEEGGWQLTLMAMRELNVLYFDGSSAAKMKTGTMDSQDLVIWGEVKPEWYFEESKRVKELCVWGAEKGLDGFVRMEMDFEIMLCDFNKGVQVASFLNLPASGPARIPVPSPPPHFETPHPNLPTDSPPPLSSSLGGPRGKQSTLVTESGSWHNHYPGESRIHLDLTRLISFYDVELFPSLIPSRIGKPRWEHRLEEISKGDVRRLYERLNDVLNPGGGRSIGSGVDWKALVRVIMNRYGKRLELLQYVLQGNLERGIGKKEPNVTAIAVEVHGYVAAMLAPYTIHTAVPPPNDSGKNLLWAAPIFRECSTVHTESIRTGLGSRLTRSERLILDSVQDTTKEICRVLVRVWAEGTAALRPDTKSEFNSRKSSPSSVLIGLGEIVKKWEEDVSGLMNWLAWDIWTTCRPACGFDELCYLPNWPYFLQDPALARPEPPPVDALPTPYCIPLLDPYA</sequence>
<feature type="signal peptide" evidence="2">
    <location>
        <begin position="1"/>
        <end position="20"/>
    </location>
</feature>
<keyword evidence="4" id="KW-1185">Reference proteome</keyword>